<dbReference type="PANTHER" id="PTHR42932">
    <property type="entry name" value="GENERAL STRESS PROTEIN 20U"/>
    <property type="match status" value="1"/>
</dbReference>
<protein>
    <submittedName>
        <fullName evidence="4">DNA starvation/stationary phase protection protein</fullName>
    </submittedName>
</protein>
<comment type="caution">
    <text evidence="4">The sequence shown here is derived from an EMBL/GenBank/DDBJ whole genome shotgun (WGS) entry which is preliminary data.</text>
</comment>
<dbReference type="InterPro" id="IPR012347">
    <property type="entry name" value="Ferritin-like"/>
</dbReference>
<dbReference type="PRINTS" id="PR01346">
    <property type="entry name" value="HELNAPAPROT"/>
</dbReference>
<dbReference type="GO" id="GO:0008199">
    <property type="term" value="F:ferric iron binding"/>
    <property type="evidence" value="ECO:0007669"/>
    <property type="project" value="InterPro"/>
</dbReference>
<comment type="similarity">
    <text evidence="1 2">Belongs to the Dps family.</text>
</comment>
<dbReference type="InterPro" id="IPR009078">
    <property type="entry name" value="Ferritin-like_SF"/>
</dbReference>
<dbReference type="Gene3D" id="1.20.1260.10">
    <property type="match status" value="1"/>
</dbReference>
<dbReference type="PANTHER" id="PTHR42932:SF1">
    <property type="entry name" value="GENERAL STRESS PROTEIN 20U"/>
    <property type="match status" value="1"/>
</dbReference>
<feature type="non-terminal residue" evidence="4">
    <location>
        <position position="95"/>
    </location>
</feature>
<dbReference type="AlphaFoldDB" id="A0A740Q1H4"/>
<name>A0A740Q1H4_SALTM</name>
<dbReference type="CDD" id="cd01043">
    <property type="entry name" value="DPS"/>
    <property type="match status" value="1"/>
</dbReference>
<evidence type="ECO:0000256" key="1">
    <source>
        <dbReference type="ARBA" id="ARBA00009497"/>
    </source>
</evidence>
<dbReference type="GO" id="GO:0016722">
    <property type="term" value="F:oxidoreductase activity, acting on metal ions"/>
    <property type="evidence" value="ECO:0007669"/>
    <property type="project" value="InterPro"/>
</dbReference>
<sequence>MAQKDVIQAINKQVANWTVLYTKLHNYHWYVKGRHFFTLHVKFEELYNEAATIIDEFAERILALEGKPVATLKEYLEMSSIKEAKGNEKEEDMVS</sequence>
<evidence type="ECO:0000259" key="3">
    <source>
        <dbReference type="Pfam" id="PF00210"/>
    </source>
</evidence>
<dbReference type="Pfam" id="PF00210">
    <property type="entry name" value="Ferritin"/>
    <property type="match status" value="1"/>
</dbReference>
<dbReference type="InterPro" id="IPR002177">
    <property type="entry name" value="DPS_DNA-bd"/>
</dbReference>
<reference evidence="4" key="1">
    <citation type="journal article" date="2018" name="Genome Biol.">
        <title>SKESA: strategic k-mer extension for scrupulous assemblies.</title>
        <authorList>
            <person name="Souvorov A."/>
            <person name="Agarwala R."/>
            <person name="Lipman D.J."/>
        </authorList>
    </citation>
    <scope>NUCLEOTIDE SEQUENCE</scope>
    <source>
        <strain evidence="4">N26921</strain>
    </source>
</reference>
<reference evidence="4" key="2">
    <citation type="submission" date="2018-07" db="EMBL/GenBank/DDBJ databases">
        <authorList>
            <consortium name="NCBI Pathogen Detection Project"/>
        </authorList>
    </citation>
    <scope>NUCLEOTIDE SEQUENCE</scope>
    <source>
        <strain evidence="4">N26921</strain>
    </source>
</reference>
<feature type="domain" description="Ferritin/DPS" evidence="3">
    <location>
        <begin position="7"/>
        <end position="83"/>
    </location>
</feature>
<dbReference type="InterPro" id="IPR008331">
    <property type="entry name" value="Ferritin_DPS_dom"/>
</dbReference>
<dbReference type="InterPro" id="IPR023188">
    <property type="entry name" value="DPS_DNA-bd_CS"/>
</dbReference>
<dbReference type="SUPFAM" id="SSF47240">
    <property type="entry name" value="Ferritin-like"/>
    <property type="match status" value="1"/>
</dbReference>
<evidence type="ECO:0000313" key="4">
    <source>
        <dbReference type="EMBL" id="HAF0292598.1"/>
    </source>
</evidence>
<dbReference type="PROSITE" id="PS00818">
    <property type="entry name" value="DPS_1"/>
    <property type="match status" value="1"/>
</dbReference>
<proteinExistence type="inferred from homology"/>
<accession>A0A740Q1H4</accession>
<dbReference type="EMBL" id="DAATVL010000081">
    <property type="protein sequence ID" value="HAF0292598.1"/>
    <property type="molecule type" value="Genomic_DNA"/>
</dbReference>
<organism evidence="4">
    <name type="scientific">Salmonella enterica subsp. enterica serovar Typhimurium var. 5-</name>
    <dbReference type="NCBI Taxonomy" id="1620419"/>
    <lineage>
        <taxon>Bacteria</taxon>
        <taxon>Pseudomonadati</taxon>
        <taxon>Pseudomonadota</taxon>
        <taxon>Gammaproteobacteria</taxon>
        <taxon>Enterobacterales</taxon>
        <taxon>Enterobacteriaceae</taxon>
        <taxon>Salmonella</taxon>
    </lineage>
</organism>
<evidence type="ECO:0000256" key="2">
    <source>
        <dbReference type="RuleBase" id="RU003875"/>
    </source>
</evidence>
<gene>
    <name evidence="4" type="ORF">G9C53_005004</name>
</gene>